<dbReference type="RefSeq" id="WP_334658678.1">
    <property type="nucleotide sequence ID" value="NZ_JARULZ010000001.1"/>
</dbReference>
<evidence type="ECO:0000313" key="1">
    <source>
        <dbReference type="EMBL" id="MEH0634429.1"/>
    </source>
</evidence>
<evidence type="ECO:0000313" key="2">
    <source>
        <dbReference type="Proteomes" id="UP001310290"/>
    </source>
</evidence>
<accession>A0ABU8AM49</accession>
<sequence>MVHDVRPRHPGAPPAFDRRLGELDLPAALLLGERGKAEVVRCGEGIAARIPGCHLVRLPVADHFPTLRDPDAVRRFTEDL</sequence>
<dbReference type="SUPFAM" id="SSF53474">
    <property type="entry name" value="alpha/beta-Hydrolases"/>
    <property type="match status" value="1"/>
</dbReference>
<dbReference type="Gene3D" id="3.40.50.1820">
    <property type="entry name" value="alpha/beta hydrolase"/>
    <property type="match status" value="1"/>
</dbReference>
<comment type="caution">
    <text evidence="1">The sequence shown here is derived from an EMBL/GenBank/DDBJ whole genome shotgun (WGS) entry which is preliminary data.</text>
</comment>
<keyword evidence="2" id="KW-1185">Reference proteome</keyword>
<name>A0ABU8AM49_9ACTN</name>
<dbReference type="Proteomes" id="UP001310290">
    <property type="component" value="Unassembled WGS sequence"/>
</dbReference>
<proteinExistence type="predicted"/>
<reference evidence="1" key="1">
    <citation type="submission" date="2023-04" db="EMBL/GenBank/DDBJ databases">
        <title>Genomic diversity of scab-causing Streptomyces spp. in the province of Quebec, Canada.</title>
        <authorList>
            <person name="Biessy A."/>
            <person name="Cadieux M."/>
            <person name="Ciotola M."/>
            <person name="Filion M."/>
        </authorList>
    </citation>
    <scope>NUCLEOTIDE SEQUENCE</scope>
    <source>
        <strain evidence="1">B21-115</strain>
    </source>
</reference>
<organism evidence="1 2">
    <name type="scientific">Streptomyces bottropensis</name>
    <dbReference type="NCBI Taxonomy" id="42235"/>
    <lineage>
        <taxon>Bacteria</taxon>
        <taxon>Bacillati</taxon>
        <taxon>Actinomycetota</taxon>
        <taxon>Actinomycetes</taxon>
        <taxon>Kitasatosporales</taxon>
        <taxon>Streptomycetaceae</taxon>
        <taxon>Streptomyces</taxon>
    </lineage>
</organism>
<dbReference type="GO" id="GO:0016787">
    <property type="term" value="F:hydrolase activity"/>
    <property type="evidence" value="ECO:0007669"/>
    <property type="project" value="UniProtKB-KW"/>
</dbReference>
<gene>
    <name evidence="1" type="ORF">QBA35_13845</name>
</gene>
<dbReference type="InterPro" id="IPR029058">
    <property type="entry name" value="AB_hydrolase_fold"/>
</dbReference>
<dbReference type="EMBL" id="JARULZ010000001">
    <property type="protein sequence ID" value="MEH0634429.1"/>
    <property type="molecule type" value="Genomic_DNA"/>
</dbReference>
<keyword evidence="1" id="KW-0378">Hydrolase</keyword>
<protein>
    <submittedName>
        <fullName evidence="1">Alpha/beta hydrolase</fullName>
    </submittedName>
</protein>